<dbReference type="InterPro" id="IPR050639">
    <property type="entry name" value="SSR_resolvase"/>
</dbReference>
<dbReference type="InterPro" id="IPR036162">
    <property type="entry name" value="Resolvase-like_N_sf"/>
</dbReference>
<dbReference type="SUPFAM" id="SSF53041">
    <property type="entry name" value="Resolvase-like"/>
    <property type="match status" value="1"/>
</dbReference>
<name>A0ABT6Q4E5_9PROT</name>
<dbReference type="PROSITE" id="PS51736">
    <property type="entry name" value="RECOMBINASES_3"/>
    <property type="match status" value="1"/>
</dbReference>
<dbReference type="Gene3D" id="3.40.50.1390">
    <property type="entry name" value="Resolvase, N-terminal catalytic domain"/>
    <property type="match status" value="1"/>
</dbReference>
<protein>
    <submittedName>
        <fullName evidence="6">Recombinase family protein</fullName>
    </submittedName>
</protein>
<evidence type="ECO:0000256" key="2">
    <source>
        <dbReference type="ARBA" id="ARBA00023125"/>
    </source>
</evidence>
<sequence length="214" mass="24940">MFIRAYLRASTKDQNADRAKGMLRQFIEERDHKIASYYIENASGTQLNRIELTRLLNDSQANDILLIEQIDRLTRLNDDDWTQLKKQISNLNLKIVSLDIPTSWQALDKNITNNDPIAKAILNAVNNMFIDLMAAMSRKDWITRKERQRQGIERGIKNGKYKGKQPDLERHQQVISLKKRGLTLKEICQTTGYCYSNVCKILAHYKKDLFVIKK</sequence>
<proteinExistence type="predicted"/>
<evidence type="ECO:0000256" key="3">
    <source>
        <dbReference type="ARBA" id="ARBA00023172"/>
    </source>
</evidence>
<reference evidence="6" key="1">
    <citation type="submission" date="2023-05" db="EMBL/GenBank/DDBJ databases">
        <title>Whole genome sequence of Commensalibacter sp.</title>
        <authorList>
            <person name="Charoenyingcharoen P."/>
            <person name="Yukphan P."/>
        </authorList>
    </citation>
    <scope>NUCLEOTIDE SEQUENCE</scope>
    <source>
        <strain evidence="6">TBRC 10068</strain>
    </source>
</reference>
<gene>
    <name evidence="6" type="ORF">QJV33_00265</name>
</gene>
<keyword evidence="3" id="KW-0233">DNA recombination</keyword>
<dbReference type="CDD" id="cd03767">
    <property type="entry name" value="SR_Res_par"/>
    <property type="match status" value="1"/>
</dbReference>
<organism evidence="6 7">
    <name type="scientific">Commensalibacter nepenthis</name>
    <dbReference type="NCBI Taxonomy" id="3043872"/>
    <lineage>
        <taxon>Bacteria</taxon>
        <taxon>Pseudomonadati</taxon>
        <taxon>Pseudomonadota</taxon>
        <taxon>Alphaproteobacteria</taxon>
        <taxon>Acetobacterales</taxon>
        <taxon>Acetobacteraceae</taxon>
    </lineage>
</organism>
<dbReference type="InterPro" id="IPR006119">
    <property type="entry name" value="Resolv_N"/>
</dbReference>
<dbReference type="PANTHER" id="PTHR30461:SF25">
    <property type="entry name" value="RESOLVASE-RELATED"/>
    <property type="match status" value="1"/>
</dbReference>
<dbReference type="PANTHER" id="PTHR30461">
    <property type="entry name" value="DNA-INVERTASE FROM LAMBDOID PROPHAGE"/>
    <property type="match status" value="1"/>
</dbReference>
<evidence type="ECO:0000256" key="4">
    <source>
        <dbReference type="PROSITE-ProRule" id="PRU10137"/>
    </source>
</evidence>
<evidence type="ECO:0000313" key="6">
    <source>
        <dbReference type="EMBL" id="MDI2111736.1"/>
    </source>
</evidence>
<dbReference type="RefSeq" id="WP_281461428.1">
    <property type="nucleotide sequence ID" value="NZ_JASBAN010000001.1"/>
</dbReference>
<evidence type="ECO:0000256" key="1">
    <source>
        <dbReference type="ARBA" id="ARBA00022908"/>
    </source>
</evidence>
<dbReference type="EMBL" id="JASBAN010000001">
    <property type="protein sequence ID" value="MDI2111736.1"/>
    <property type="molecule type" value="Genomic_DNA"/>
</dbReference>
<keyword evidence="7" id="KW-1185">Reference proteome</keyword>
<dbReference type="SMART" id="SM00857">
    <property type="entry name" value="Resolvase"/>
    <property type="match status" value="1"/>
</dbReference>
<evidence type="ECO:0000259" key="5">
    <source>
        <dbReference type="PROSITE" id="PS51736"/>
    </source>
</evidence>
<comment type="caution">
    <text evidence="6">The sequence shown here is derived from an EMBL/GenBank/DDBJ whole genome shotgun (WGS) entry which is preliminary data.</text>
</comment>
<feature type="domain" description="Resolvase/invertase-type recombinase catalytic" evidence="5">
    <location>
        <begin position="2"/>
        <end position="159"/>
    </location>
</feature>
<dbReference type="Proteomes" id="UP001431775">
    <property type="component" value="Unassembled WGS sequence"/>
</dbReference>
<dbReference type="InterPro" id="IPR006118">
    <property type="entry name" value="Recombinase_CS"/>
</dbReference>
<accession>A0ABT6Q4E5</accession>
<keyword evidence="2" id="KW-0238">DNA-binding</keyword>
<dbReference type="Pfam" id="PF00239">
    <property type="entry name" value="Resolvase"/>
    <property type="match status" value="1"/>
</dbReference>
<feature type="active site" description="O-(5'-phospho-DNA)-serine intermediate" evidence="4">
    <location>
        <position position="10"/>
    </location>
</feature>
<keyword evidence="1" id="KW-0229">DNA integration</keyword>
<evidence type="ECO:0000313" key="7">
    <source>
        <dbReference type="Proteomes" id="UP001431775"/>
    </source>
</evidence>
<dbReference type="PROSITE" id="PS00397">
    <property type="entry name" value="RECOMBINASES_1"/>
    <property type="match status" value="1"/>
</dbReference>